<protein>
    <recommendedName>
        <fullName evidence="2">N(4)-acetylcytidine amidohydrolase</fullName>
        <shortName evidence="2">ac4C amidohydrolase</shortName>
        <ecNumber evidence="2">3.5.1.135</ecNumber>
    </recommendedName>
</protein>
<accession>A0A1A8TT35</accession>
<gene>
    <name evidence="4" type="ORF">MSP8886_04168</name>
</gene>
<dbReference type="SUPFAM" id="SSF88697">
    <property type="entry name" value="PUA domain-like"/>
    <property type="match status" value="1"/>
</dbReference>
<dbReference type="InterPro" id="IPR015947">
    <property type="entry name" value="PUA-like_sf"/>
</dbReference>
<evidence type="ECO:0000256" key="1">
    <source>
        <dbReference type="ARBA" id="ARBA00022801"/>
    </source>
</evidence>
<dbReference type="CDD" id="cd06552">
    <property type="entry name" value="ASCH_yqfb_like"/>
    <property type="match status" value="1"/>
</dbReference>
<dbReference type="EMBL" id="FLOB01000019">
    <property type="protein sequence ID" value="SBS37543.1"/>
    <property type="molecule type" value="Genomic_DNA"/>
</dbReference>
<reference evidence="4 5" key="1">
    <citation type="submission" date="2016-06" db="EMBL/GenBank/DDBJ databases">
        <authorList>
            <person name="Kjaerup R.B."/>
            <person name="Dalgaard T.S."/>
            <person name="Juul-Madsen H.R."/>
        </authorList>
    </citation>
    <scope>NUCLEOTIDE SEQUENCE [LARGE SCALE GENOMIC DNA]</scope>
    <source>
        <strain evidence="4 5">CECT 8886</strain>
    </source>
</reference>
<comment type="catalytic activity">
    <reaction evidence="2">
        <text>N(4)-acetyl-2'-deoxycytidine + H2O = 2'-deoxycytidine + acetate + H(+)</text>
        <dbReference type="Rhea" id="RHEA:62936"/>
        <dbReference type="ChEBI" id="CHEBI:15377"/>
        <dbReference type="ChEBI" id="CHEBI:15378"/>
        <dbReference type="ChEBI" id="CHEBI:15698"/>
        <dbReference type="ChEBI" id="CHEBI:30089"/>
        <dbReference type="ChEBI" id="CHEBI:146133"/>
        <dbReference type="EC" id="3.5.1.135"/>
    </reaction>
</comment>
<organism evidence="4 5">
    <name type="scientific">Marinomonas spartinae</name>
    <dbReference type="NCBI Taxonomy" id="1792290"/>
    <lineage>
        <taxon>Bacteria</taxon>
        <taxon>Pseudomonadati</taxon>
        <taxon>Pseudomonadota</taxon>
        <taxon>Gammaproteobacteria</taxon>
        <taxon>Oceanospirillales</taxon>
        <taxon>Oceanospirillaceae</taxon>
        <taxon>Marinomonas</taxon>
    </lineage>
</organism>
<dbReference type="AlphaFoldDB" id="A0A1A8TT35"/>
<comment type="function">
    <text evidence="2">Catalyzes the hydrolysis of N(4)-acetylcytidine (ac4C).</text>
</comment>
<dbReference type="PANTHER" id="PTHR38088:SF2">
    <property type="entry name" value="UCP029143 FAMILY PROTEIN"/>
    <property type="match status" value="1"/>
</dbReference>
<sequence>MCCLSIECQIFIKKIIMKTLKDMTFFERFEADILCGKKVITIRDESESHYQVGSVVDVSTFETGRYFCQLRILSVEPIAFSSLDEDHAKQENMTLPELKSVIQNIYPGIERLFVITYERLA</sequence>
<proteinExistence type="inferred from homology"/>
<dbReference type="PIRSF" id="PIRSF029143">
    <property type="entry name" value="UCP029143"/>
    <property type="match status" value="1"/>
</dbReference>
<keyword evidence="1 2" id="KW-0378">Hydrolase</keyword>
<dbReference type="GO" id="GO:0016813">
    <property type="term" value="F:hydrolase activity, acting on carbon-nitrogen (but not peptide) bonds, in linear amidines"/>
    <property type="evidence" value="ECO:0007669"/>
    <property type="project" value="UniProtKB-UniRule"/>
</dbReference>
<dbReference type="Pfam" id="PF04266">
    <property type="entry name" value="ASCH"/>
    <property type="match status" value="1"/>
</dbReference>
<comment type="similarity">
    <text evidence="2">Belongs to the N(4)-acetylcytidine amidohydrolase family.</text>
</comment>
<evidence type="ECO:0000259" key="3">
    <source>
        <dbReference type="SMART" id="SM01022"/>
    </source>
</evidence>
<dbReference type="Gene3D" id="2.30.130.30">
    <property type="entry name" value="Hypothetical protein"/>
    <property type="match status" value="1"/>
</dbReference>
<dbReference type="HAMAP" id="MF_00684">
    <property type="entry name" value="ac4C_amidohydr"/>
    <property type="match status" value="1"/>
</dbReference>
<comment type="catalytic activity">
    <reaction evidence="2">
        <text>N(4)-acetylcytidine + H2O = cytidine + acetate + H(+)</text>
        <dbReference type="Rhea" id="RHEA:62932"/>
        <dbReference type="ChEBI" id="CHEBI:15377"/>
        <dbReference type="ChEBI" id="CHEBI:15378"/>
        <dbReference type="ChEBI" id="CHEBI:17562"/>
        <dbReference type="ChEBI" id="CHEBI:30089"/>
        <dbReference type="ChEBI" id="CHEBI:70989"/>
        <dbReference type="EC" id="3.5.1.135"/>
    </reaction>
</comment>
<feature type="active site" description="Proton acceptor" evidence="2">
    <location>
        <position position="38"/>
    </location>
</feature>
<dbReference type="InterPro" id="IPR008314">
    <property type="entry name" value="AC4CH"/>
</dbReference>
<dbReference type="InterPro" id="IPR007374">
    <property type="entry name" value="ASCH_domain"/>
</dbReference>
<dbReference type="EC" id="3.5.1.135" evidence="2"/>
<dbReference type="SMART" id="SM01022">
    <property type="entry name" value="ASCH"/>
    <property type="match status" value="1"/>
</dbReference>
<feature type="domain" description="ASCH" evidence="3">
    <location>
        <begin position="23"/>
        <end position="121"/>
    </location>
</feature>
<comment type="catalytic activity">
    <reaction evidence="2">
        <text>N(4)-acetylcytosine + H2O = cytosine + acetate + H(+)</text>
        <dbReference type="Rhea" id="RHEA:62940"/>
        <dbReference type="ChEBI" id="CHEBI:15377"/>
        <dbReference type="ChEBI" id="CHEBI:15378"/>
        <dbReference type="ChEBI" id="CHEBI:16040"/>
        <dbReference type="ChEBI" id="CHEBI:30089"/>
        <dbReference type="ChEBI" id="CHEBI:146134"/>
        <dbReference type="EC" id="3.5.1.135"/>
    </reaction>
</comment>
<dbReference type="NCBIfam" id="NF003443">
    <property type="entry name" value="PRK04980.1"/>
    <property type="match status" value="1"/>
</dbReference>
<evidence type="ECO:0000313" key="5">
    <source>
        <dbReference type="Proteomes" id="UP000092544"/>
    </source>
</evidence>
<dbReference type="Proteomes" id="UP000092544">
    <property type="component" value="Unassembled WGS sequence"/>
</dbReference>
<keyword evidence="5" id="KW-1185">Reference proteome</keyword>
<dbReference type="STRING" id="1792290.MSP8886_04168"/>
<evidence type="ECO:0000256" key="2">
    <source>
        <dbReference type="HAMAP-Rule" id="MF_00684"/>
    </source>
</evidence>
<feature type="active site" description="Nucleophile" evidence="2">
    <location>
        <position position="41"/>
    </location>
</feature>
<feature type="active site" description="Proton donor" evidence="2">
    <location>
        <position position="91"/>
    </location>
</feature>
<dbReference type="GO" id="GO:0005829">
    <property type="term" value="C:cytosol"/>
    <property type="evidence" value="ECO:0007669"/>
    <property type="project" value="TreeGrafter"/>
</dbReference>
<evidence type="ECO:0000313" key="4">
    <source>
        <dbReference type="EMBL" id="SBS37543.1"/>
    </source>
</evidence>
<dbReference type="PANTHER" id="PTHR38088">
    <property type="entry name" value="UCP029143 FAMILY PROTEIN"/>
    <property type="match status" value="1"/>
</dbReference>
<name>A0A1A8TT35_9GAMM</name>